<dbReference type="EMBL" id="CP076686">
    <property type="protein sequence ID" value="QWV13328.1"/>
    <property type="molecule type" value="Genomic_DNA"/>
</dbReference>
<keyword evidence="1" id="KW-0378">Hydrolase</keyword>
<gene>
    <name evidence="1" type="ORF">KQ249_01525</name>
</gene>
<evidence type="ECO:0000313" key="2">
    <source>
        <dbReference type="Proteomes" id="UP000683442"/>
    </source>
</evidence>
<dbReference type="SUPFAM" id="SSF50494">
    <property type="entry name" value="Trypsin-like serine proteases"/>
    <property type="match status" value="1"/>
</dbReference>
<name>A0ABX8II50_9GAMM</name>
<dbReference type="Pfam" id="PF13365">
    <property type="entry name" value="Trypsin_2"/>
    <property type="match status" value="1"/>
</dbReference>
<proteinExistence type="predicted"/>
<evidence type="ECO:0000313" key="1">
    <source>
        <dbReference type="EMBL" id="QWV13328.1"/>
    </source>
</evidence>
<sequence length="222" mass="24645">MALGKGMITTNIIQRVFRIFHEGKTASGYTVEKGRNQFLISAAHVFEGSLEIPSVKVFQNKAWRDVPVHTVFNEREHADTIVFRLESDLSPRHEILIGPAGATLGQWVYFLGFPFGMASPSGELNNRFPFPFVKAALISCIDFEKHGLTTLFLDGHNNKGFSGGPVIYMDSGIPRVIGTISGYLTENPIHPETLDDIRNFGTNAGIIEAFWVKNILARLPNQ</sequence>
<accession>A0ABX8II50</accession>
<dbReference type="GO" id="GO:0008233">
    <property type="term" value="F:peptidase activity"/>
    <property type="evidence" value="ECO:0007669"/>
    <property type="project" value="UniProtKB-KW"/>
</dbReference>
<dbReference type="Proteomes" id="UP000683442">
    <property type="component" value="Chromosome"/>
</dbReference>
<dbReference type="Gene3D" id="2.40.10.120">
    <property type="match status" value="1"/>
</dbReference>
<reference evidence="1 2" key="1">
    <citation type="submission" date="2021-06" db="EMBL/GenBank/DDBJ databases">
        <title>Microbial metabolic specificity influences pelagic lipid remineralization.</title>
        <authorList>
            <person name="Behrendt L."/>
            <person name="Hunter J.E."/>
            <person name="Alcolombri U."/>
            <person name="Smriga S."/>
            <person name="Mincer T."/>
            <person name="Lowenstein D.P."/>
            <person name="Peaudecerf F.J."/>
            <person name="Fernandez V.I."/>
            <person name="Fredricks H."/>
            <person name="Almblad H."/>
            <person name="Harrison J.J."/>
            <person name="Stocker R."/>
            <person name="Van Mooy B.A.S."/>
        </authorList>
    </citation>
    <scope>NUCLEOTIDE SEQUENCE [LARGE SCALE GENOMIC DNA]</scope>
    <source>
        <strain evidence="1 2">HP15-B</strain>
    </source>
</reference>
<organism evidence="1 2">
    <name type="scientific">Marinobacter adhaerens</name>
    <dbReference type="NCBI Taxonomy" id="1033846"/>
    <lineage>
        <taxon>Bacteria</taxon>
        <taxon>Pseudomonadati</taxon>
        <taxon>Pseudomonadota</taxon>
        <taxon>Gammaproteobacteria</taxon>
        <taxon>Pseudomonadales</taxon>
        <taxon>Marinobacteraceae</taxon>
        <taxon>Marinobacter</taxon>
    </lineage>
</organism>
<dbReference type="GeneID" id="78558087"/>
<keyword evidence="1" id="KW-0645">Protease</keyword>
<protein>
    <submittedName>
        <fullName evidence="1">Serine protease</fullName>
    </submittedName>
</protein>
<dbReference type="InterPro" id="IPR009003">
    <property type="entry name" value="Peptidase_S1_PA"/>
</dbReference>
<dbReference type="GO" id="GO:0006508">
    <property type="term" value="P:proteolysis"/>
    <property type="evidence" value="ECO:0007669"/>
    <property type="project" value="UniProtKB-KW"/>
</dbReference>
<keyword evidence="2" id="KW-1185">Reference proteome</keyword>
<dbReference type="RefSeq" id="WP_014578796.1">
    <property type="nucleotide sequence ID" value="NZ_CP076686.1"/>
</dbReference>